<dbReference type="GO" id="GO:0000155">
    <property type="term" value="F:phosphorelay sensor kinase activity"/>
    <property type="evidence" value="ECO:0007669"/>
    <property type="project" value="InterPro"/>
</dbReference>
<dbReference type="EMBL" id="WTYJ01000002">
    <property type="protein sequence ID" value="MXO99569.1"/>
    <property type="molecule type" value="Genomic_DNA"/>
</dbReference>
<feature type="modified residue" description="4-aspartylphosphate" evidence="9">
    <location>
        <position position="749"/>
    </location>
</feature>
<feature type="domain" description="PAS" evidence="12">
    <location>
        <begin position="318"/>
        <end position="388"/>
    </location>
</feature>
<dbReference type="GO" id="GO:0005524">
    <property type="term" value="F:ATP binding"/>
    <property type="evidence" value="ECO:0007669"/>
    <property type="project" value="UniProtKB-KW"/>
</dbReference>
<dbReference type="Gene3D" id="3.30.565.10">
    <property type="entry name" value="Histidine kinase-like ATPase, C-terminal domain"/>
    <property type="match status" value="1"/>
</dbReference>
<evidence type="ECO:0000259" key="10">
    <source>
        <dbReference type="PROSITE" id="PS50109"/>
    </source>
</evidence>
<dbReference type="SMART" id="SM00448">
    <property type="entry name" value="REC"/>
    <property type="match status" value="1"/>
</dbReference>
<dbReference type="InterPro" id="IPR013656">
    <property type="entry name" value="PAS_4"/>
</dbReference>
<dbReference type="Pfam" id="PF08448">
    <property type="entry name" value="PAS_4"/>
    <property type="match status" value="1"/>
</dbReference>
<dbReference type="Pfam" id="PF08447">
    <property type="entry name" value="PAS_3"/>
    <property type="match status" value="1"/>
</dbReference>
<dbReference type="Pfam" id="PF02518">
    <property type="entry name" value="HATPase_c"/>
    <property type="match status" value="1"/>
</dbReference>
<dbReference type="NCBIfam" id="TIGR00229">
    <property type="entry name" value="sensory_box"/>
    <property type="match status" value="1"/>
</dbReference>
<protein>
    <recommendedName>
        <fullName evidence="2">histidine kinase</fullName>
        <ecNumber evidence="2">2.7.13.3</ecNumber>
    </recommendedName>
</protein>
<sequence length="816" mass="88457">MGQEHGMAAAVSDLRDIFPGDSEMAREMRGRDWAATPLGDPRNWREGLKIPLRMLLTSRFEMWLGWGPELNFFYNDAYIPTLGIKHPVMLGRPLQEVWSEVYADVADQVARVRNGEATWNKALLLLLERSGFPEETYHSFSYSPLQDADGSVGGLLCIVTEETERVISERHLDTLRRLGLALAGKTDEAAVIQAVQSVLGLDRRDFPFALMQLADGKGAISFHPDSDGLRSLEWDHPADGRVFPLNAKTDWPAGPWAIAPRDAMIVPIPGAPDQPAMGSLILGLNPYRMGDGKIGDFATLLATQIGGALANTATLDRERQRADRVWSHARDLMVVVGTDGIFQSVSPAWTRILGHDVADVIGRHFDDFVLPDDSSSTAQALDEAIHEGDLTGYENRFRTADGGCRWISWHTSMEDGLAYGYGRDITEQKRGLEQLALAEDALRQSQKMEAIGQLTGGVAHDFNNILMAVHSGLELIRKRIESDPQVERLIANGLKATERGAALTQRMLAFARQQELQTEDVDLRQLVLGLMDLLQSSLGPAFDIRTRFPPGLPCVHADTNQLEMALLNLVVNARDAMPEGGTIDICADLRELAAGDVPDLGAGPFVQLTVADRGRGMDHATLARAADPFFTTKGVGKGTGLGLSMVHGFARQLGGALQLESTLGRGTLAHIWLAPDKAQSPALVPADSEAELPVGSRQVVLAVDDDVIILMNTAALLEDLGHEVLEASSGAEALQIMQARPDVSLLVTDQAMPGMTGSQLIQHLRADRPDLPVILATGYGETPVGDGPLVHRLGKPFNQAELQRAIEASTRAAVAG</sequence>
<keyword evidence="5" id="KW-0547">Nucleotide-binding</keyword>
<dbReference type="EC" id="2.7.13.3" evidence="2"/>
<evidence type="ECO:0000256" key="7">
    <source>
        <dbReference type="ARBA" id="ARBA00022840"/>
    </source>
</evidence>
<proteinExistence type="predicted"/>
<evidence type="ECO:0000256" key="4">
    <source>
        <dbReference type="ARBA" id="ARBA00022679"/>
    </source>
</evidence>
<keyword evidence="6" id="KW-0418">Kinase</keyword>
<dbReference type="SMART" id="SM00387">
    <property type="entry name" value="HATPase_c"/>
    <property type="match status" value="1"/>
</dbReference>
<dbReference type="InterPro" id="IPR000014">
    <property type="entry name" value="PAS"/>
</dbReference>
<evidence type="ECO:0000256" key="6">
    <source>
        <dbReference type="ARBA" id="ARBA00022777"/>
    </source>
</evidence>
<dbReference type="CDD" id="cd00082">
    <property type="entry name" value="HisKA"/>
    <property type="match status" value="1"/>
</dbReference>
<dbReference type="SUPFAM" id="SSF55874">
    <property type="entry name" value="ATPase domain of HSP90 chaperone/DNA topoisomerase II/histidine kinase"/>
    <property type="match status" value="1"/>
</dbReference>
<evidence type="ECO:0000256" key="8">
    <source>
        <dbReference type="ARBA" id="ARBA00023012"/>
    </source>
</evidence>
<evidence type="ECO:0000256" key="3">
    <source>
        <dbReference type="ARBA" id="ARBA00022553"/>
    </source>
</evidence>
<dbReference type="PROSITE" id="PS50112">
    <property type="entry name" value="PAS"/>
    <property type="match status" value="1"/>
</dbReference>
<dbReference type="SUPFAM" id="SSF55785">
    <property type="entry name" value="PYP-like sensor domain (PAS domain)"/>
    <property type="match status" value="1"/>
</dbReference>
<comment type="caution">
    <text evidence="13">The sequence shown here is derived from an EMBL/GenBank/DDBJ whole genome shotgun (WGS) entry which is preliminary data.</text>
</comment>
<dbReference type="InterPro" id="IPR011006">
    <property type="entry name" value="CheY-like_superfamily"/>
</dbReference>
<dbReference type="InterPro" id="IPR001789">
    <property type="entry name" value="Sig_transdc_resp-reg_receiver"/>
</dbReference>
<dbReference type="PANTHER" id="PTHR43065">
    <property type="entry name" value="SENSOR HISTIDINE KINASE"/>
    <property type="match status" value="1"/>
</dbReference>
<dbReference type="SMART" id="SM00388">
    <property type="entry name" value="HisKA"/>
    <property type="match status" value="1"/>
</dbReference>
<feature type="domain" description="Response regulatory" evidence="11">
    <location>
        <begin position="699"/>
        <end position="810"/>
    </location>
</feature>
<dbReference type="InterPro" id="IPR003594">
    <property type="entry name" value="HATPase_dom"/>
</dbReference>
<evidence type="ECO:0000256" key="1">
    <source>
        <dbReference type="ARBA" id="ARBA00000085"/>
    </source>
</evidence>
<dbReference type="InterPro" id="IPR005467">
    <property type="entry name" value="His_kinase_dom"/>
</dbReference>
<evidence type="ECO:0000259" key="11">
    <source>
        <dbReference type="PROSITE" id="PS50110"/>
    </source>
</evidence>
<feature type="domain" description="Histidine kinase" evidence="10">
    <location>
        <begin position="457"/>
        <end position="677"/>
    </location>
</feature>
<evidence type="ECO:0000313" key="13">
    <source>
        <dbReference type="EMBL" id="MXO99569.1"/>
    </source>
</evidence>
<dbReference type="PROSITE" id="PS50110">
    <property type="entry name" value="RESPONSE_REGULATORY"/>
    <property type="match status" value="1"/>
</dbReference>
<dbReference type="SMART" id="SM00091">
    <property type="entry name" value="PAS"/>
    <property type="match status" value="2"/>
</dbReference>
<dbReference type="CDD" id="cd00130">
    <property type="entry name" value="PAS"/>
    <property type="match status" value="1"/>
</dbReference>
<reference evidence="13 14" key="1">
    <citation type="submission" date="2019-12" db="EMBL/GenBank/DDBJ databases">
        <title>Genomic-based taxomic classification of the family Erythrobacteraceae.</title>
        <authorList>
            <person name="Xu L."/>
        </authorList>
    </citation>
    <scope>NUCLEOTIDE SEQUENCE [LARGE SCALE GENOMIC DNA]</scope>
    <source>
        <strain evidence="13 14">S36</strain>
    </source>
</reference>
<dbReference type="InterPro" id="IPR003661">
    <property type="entry name" value="HisK_dim/P_dom"/>
</dbReference>
<organism evidence="13 14">
    <name type="scientific">Croceibacterium xixiisoli</name>
    <dbReference type="NCBI Taxonomy" id="1476466"/>
    <lineage>
        <taxon>Bacteria</taxon>
        <taxon>Pseudomonadati</taxon>
        <taxon>Pseudomonadota</taxon>
        <taxon>Alphaproteobacteria</taxon>
        <taxon>Sphingomonadales</taxon>
        <taxon>Erythrobacteraceae</taxon>
        <taxon>Croceibacterium</taxon>
    </lineage>
</organism>
<keyword evidence="14" id="KW-1185">Reference proteome</keyword>
<dbReference type="InterPro" id="IPR036097">
    <property type="entry name" value="HisK_dim/P_sf"/>
</dbReference>
<dbReference type="PRINTS" id="PR00344">
    <property type="entry name" value="BCTRLSENSOR"/>
</dbReference>
<comment type="catalytic activity">
    <reaction evidence="1">
        <text>ATP + protein L-histidine = ADP + protein N-phospho-L-histidine.</text>
        <dbReference type="EC" id="2.7.13.3"/>
    </reaction>
</comment>
<gene>
    <name evidence="13" type="ORF">GRI97_11275</name>
</gene>
<dbReference type="InterPro" id="IPR004358">
    <property type="entry name" value="Sig_transdc_His_kin-like_C"/>
</dbReference>
<dbReference type="Gene3D" id="3.30.450.20">
    <property type="entry name" value="PAS domain"/>
    <property type="match status" value="2"/>
</dbReference>
<keyword evidence="7" id="KW-0067">ATP-binding</keyword>
<dbReference type="Pfam" id="PF00072">
    <property type="entry name" value="Response_reg"/>
    <property type="match status" value="1"/>
</dbReference>
<dbReference type="InterPro" id="IPR013655">
    <property type="entry name" value="PAS_fold_3"/>
</dbReference>
<accession>A0A6I4TWH5</accession>
<dbReference type="Gene3D" id="1.10.287.130">
    <property type="match status" value="1"/>
</dbReference>
<evidence type="ECO:0000256" key="5">
    <source>
        <dbReference type="ARBA" id="ARBA00022741"/>
    </source>
</evidence>
<dbReference type="PROSITE" id="PS50109">
    <property type="entry name" value="HIS_KIN"/>
    <property type="match status" value="1"/>
</dbReference>
<evidence type="ECO:0000256" key="9">
    <source>
        <dbReference type="PROSITE-ProRule" id="PRU00169"/>
    </source>
</evidence>
<evidence type="ECO:0000313" key="14">
    <source>
        <dbReference type="Proteomes" id="UP000469430"/>
    </source>
</evidence>
<dbReference type="Proteomes" id="UP000469430">
    <property type="component" value="Unassembled WGS sequence"/>
</dbReference>
<dbReference type="SUPFAM" id="SSF52172">
    <property type="entry name" value="CheY-like"/>
    <property type="match status" value="1"/>
</dbReference>
<evidence type="ECO:0000256" key="2">
    <source>
        <dbReference type="ARBA" id="ARBA00012438"/>
    </source>
</evidence>
<keyword evidence="4" id="KW-0808">Transferase</keyword>
<dbReference type="AlphaFoldDB" id="A0A6I4TWH5"/>
<dbReference type="InterPro" id="IPR036890">
    <property type="entry name" value="HATPase_C_sf"/>
</dbReference>
<dbReference type="PANTHER" id="PTHR43065:SF46">
    <property type="entry name" value="C4-DICARBOXYLATE TRANSPORT SENSOR PROTEIN DCTB"/>
    <property type="match status" value="1"/>
</dbReference>
<evidence type="ECO:0000259" key="12">
    <source>
        <dbReference type="PROSITE" id="PS50112"/>
    </source>
</evidence>
<dbReference type="Gene3D" id="3.40.50.2300">
    <property type="match status" value="1"/>
</dbReference>
<keyword evidence="3 9" id="KW-0597">Phosphoprotein</keyword>
<keyword evidence="8" id="KW-0902">Two-component regulatory system</keyword>
<dbReference type="InterPro" id="IPR035965">
    <property type="entry name" value="PAS-like_dom_sf"/>
</dbReference>
<name>A0A6I4TWH5_9SPHN</name>
<dbReference type="SUPFAM" id="SSF47384">
    <property type="entry name" value="Homodimeric domain of signal transducing histidine kinase"/>
    <property type="match status" value="1"/>
</dbReference>